<feature type="compositionally biased region" description="Pro residues" evidence="2">
    <location>
        <begin position="174"/>
        <end position="193"/>
    </location>
</feature>
<dbReference type="GO" id="GO:0003723">
    <property type="term" value="F:RNA binding"/>
    <property type="evidence" value="ECO:0007669"/>
    <property type="project" value="UniProtKB-UniRule"/>
</dbReference>
<feature type="domain" description="K Homology" evidence="3">
    <location>
        <begin position="92"/>
        <end position="162"/>
    </location>
</feature>
<dbReference type="EMBL" id="JARJCW010000097">
    <property type="protein sequence ID" value="KAJ7194516.1"/>
    <property type="molecule type" value="Genomic_DNA"/>
</dbReference>
<dbReference type="InterPro" id="IPR036612">
    <property type="entry name" value="KH_dom_type_1_sf"/>
</dbReference>
<evidence type="ECO:0000256" key="1">
    <source>
        <dbReference type="PROSITE-ProRule" id="PRU00117"/>
    </source>
</evidence>
<keyword evidence="1" id="KW-0694">RNA-binding</keyword>
<dbReference type="InterPro" id="IPR004088">
    <property type="entry name" value="KH_dom_type_1"/>
</dbReference>
<dbReference type="SMART" id="SM00322">
    <property type="entry name" value="KH"/>
    <property type="match status" value="1"/>
</dbReference>
<evidence type="ECO:0000313" key="5">
    <source>
        <dbReference type="Proteomes" id="UP001219525"/>
    </source>
</evidence>
<sequence>MGTPAAVAPLDIYSFCSLLQHEVERLHDRLDRLEYGEAASTTLRGHHWRPTFDGERFRTTTATPAPTPAFIATTHTPVPLAGILPTAAGLPDRYSCTLVVPDLAVGHIVGRGGQGLHQAHDISGAQLRAYTDTAAPGERRVSIRGTDKQIGEALIALGKRFMRKRIRPRKKRPSPPSEGPAPPPAAPAAPVPAPAKTDTKVPRRPGKSADSGRARGGDRQPSPLFLGPLPPAPAAAPTPPTQAEVPSYPTLRPSSTPFAPSVTMASPGSWRSTQSTVRGSPMQIDGVARAGRPRQFARRGGTVSTHDDLMDYLLYPPMAVTVEATDLEGGVMSGDLDDVLRTAVGSEQLDNLDGQLCCFEEVAEGPTPTLKPESRANGCPSCVLNRNEAANLNLYTCARSPRCTCGPRLAAHDWVAHYLAGVWAWAAVLSELRYAPNPALSVAAALRRRTTGRR</sequence>
<proteinExistence type="predicted"/>
<feature type="compositionally biased region" description="Pro residues" evidence="2">
    <location>
        <begin position="228"/>
        <end position="240"/>
    </location>
</feature>
<organism evidence="4 5">
    <name type="scientific">Mycena pura</name>
    <dbReference type="NCBI Taxonomy" id="153505"/>
    <lineage>
        <taxon>Eukaryota</taxon>
        <taxon>Fungi</taxon>
        <taxon>Dikarya</taxon>
        <taxon>Basidiomycota</taxon>
        <taxon>Agaricomycotina</taxon>
        <taxon>Agaricomycetes</taxon>
        <taxon>Agaricomycetidae</taxon>
        <taxon>Agaricales</taxon>
        <taxon>Marasmiineae</taxon>
        <taxon>Mycenaceae</taxon>
        <taxon>Mycena</taxon>
    </lineage>
</organism>
<evidence type="ECO:0000313" key="4">
    <source>
        <dbReference type="EMBL" id="KAJ7194516.1"/>
    </source>
</evidence>
<feature type="compositionally biased region" description="Polar residues" evidence="2">
    <location>
        <begin position="252"/>
        <end position="278"/>
    </location>
</feature>
<protein>
    <recommendedName>
        <fullName evidence="3">K Homology domain-containing protein</fullName>
    </recommendedName>
</protein>
<name>A0AAD6Y3B1_9AGAR</name>
<keyword evidence="5" id="KW-1185">Reference proteome</keyword>
<dbReference type="Pfam" id="PF00013">
    <property type="entry name" value="KH_1"/>
    <property type="match status" value="1"/>
</dbReference>
<dbReference type="SUPFAM" id="SSF54791">
    <property type="entry name" value="Eukaryotic type KH-domain (KH-domain type I)"/>
    <property type="match status" value="1"/>
</dbReference>
<dbReference type="Proteomes" id="UP001219525">
    <property type="component" value="Unassembled WGS sequence"/>
</dbReference>
<dbReference type="InterPro" id="IPR004087">
    <property type="entry name" value="KH_dom"/>
</dbReference>
<feature type="region of interest" description="Disordered" evidence="2">
    <location>
        <begin position="161"/>
        <end position="280"/>
    </location>
</feature>
<feature type="compositionally biased region" description="Basic residues" evidence="2">
    <location>
        <begin position="161"/>
        <end position="173"/>
    </location>
</feature>
<dbReference type="Gene3D" id="3.30.1370.10">
    <property type="entry name" value="K Homology domain, type 1"/>
    <property type="match status" value="1"/>
</dbReference>
<gene>
    <name evidence="4" type="ORF">GGX14DRAFT_404562</name>
</gene>
<reference evidence="4" key="1">
    <citation type="submission" date="2023-03" db="EMBL/GenBank/DDBJ databases">
        <title>Massive genome expansion in bonnet fungi (Mycena s.s.) driven by repeated elements and novel gene families across ecological guilds.</title>
        <authorList>
            <consortium name="Lawrence Berkeley National Laboratory"/>
            <person name="Harder C.B."/>
            <person name="Miyauchi S."/>
            <person name="Viragh M."/>
            <person name="Kuo A."/>
            <person name="Thoen E."/>
            <person name="Andreopoulos B."/>
            <person name="Lu D."/>
            <person name="Skrede I."/>
            <person name="Drula E."/>
            <person name="Henrissat B."/>
            <person name="Morin E."/>
            <person name="Kohler A."/>
            <person name="Barry K."/>
            <person name="LaButti K."/>
            <person name="Morin E."/>
            <person name="Salamov A."/>
            <person name="Lipzen A."/>
            <person name="Mereny Z."/>
            <person name="Hegedus B."/>
            <person name="Baldrian P."/>
            <person name="Stursova M."/>
            <person name="Weitz H."/>
            <person name="Taylor A."/>
            <person name="Grigoriev I.V."/>
            <person name="Nagy L.G."/>
            <person name="Martin F."/>
            <person name="Kauserud H."/>
        </authorList>
    </citation>
    <scope>NUCLEOTIDE SEQUENCE</scope>
    <source>
        <strain evidence="4">9144</strain>
    </source>
</reference>
<evidence type="ECO:0000256" key="2">
    <source>
        <dbReference type="SAM" id="MobiDB-lite"/>
    </source>
</evidence>
<comment type="caution">
    <text evidence="4">The sequence shown here is derived from an EMBL/GenBank/DDBJ whole genome shotgun (WGS) entry which is preliminary data.</text>
</comment>
<accession>A0AAD6Y3B1</accession>
<evidence type="ECO:0000259" key="3">
    <source>
        <dbReference type="SMART" id="SM00322"/>
    </source>
</evidence>
<dbReference type="PRINTS" id="PR01217">
    <property type="entry name" value="PRICHEXTENSN"/>
</dbReference>
<dbReference type="AlphaFoldDB" id="A0AAD6Y3B1"/>
<dbReference type="PROSITE" id="PS50084">
    <property type="entry name" value="KH_TYPE_1"/>
    <property type="match status" value="1"/>
</dbReference>